<evidence type="ECO:0000313" key="2">
    <source>
        <dbReference type="EMBL" id="MCT2585423.1"/>
    </source>
</evidence>
<organism evidence="2 3">
    <name type="scientific">Actinophytocola gossypii</name>
    <dbReference type="NCBI Taxonomy" id="2812003"/>
    <lineage>
        <taxon>Bacteria</taxon>
        <taxon>Bacillati</taxon>
        <taxon>Actinomycetota</taxon>
        <taxon>Actinomycetes</taxon>
        <taxon>Pseudonocardiales</taxon>
        <taxon>Pseudonocardiaceae</taxon>
    </lineage>
</organism>
<gene>
    <name evidence="2" type="ORF">JT362_20080</name>
</gene>
<reference evidence="2 3" key="1">
    <citation type="submission" date="2021-02" db="EMBL/GenBank/DDBJ databases">
        <title>Actinophytocola xerophila sp. nov., isolated from soil of cotton cropping field.</title>
        <authorList>
            <person name="Huang R."/>
            <person name="Chen X."/>
            <person name="Ge X."/>
            <person name="Liu W."/>
        </authorList>
    </citation>
    <scope>NUCLEOTIDE SEQUENCE [LARGE SCALE GENOMIC DNA]</scope>
    <source>
        <strain evidence="2 3">S1-96</strain>
    </source>
</reference>
<dbReference type="RefSeq" id="WP_260192983.1">
    <property type="nucleotide sequence ID" value="NZ_JAFFZE010000015.1"/>
</dbReference>
<feature type="transmembrane region" description="Helical" evidence="1">
    <location>
        <begin position="34"/>
        <end position="53"/>
    </location>
</feature>
<proteinExistence type="predicted"/>
<protein>
    <recommendedName>
        <fullName evidence="4">DUF456 family protein</fullName>
    </recommendedName>
</protein>
<keyword evidence="1" id="KW-0472">Membrane</keyword>
<feature type="transmembrane region" description="Helical" evidence="1">
    <location>
        <begin position="12"/>
        <end position="28"/>
    </location>
</feature>
<comment type="caution">
    <text evidence="2">The sequence shown here is derived from an EMBL/GenBank/DDBJ whole genome shotgun (WGS) entry which is preliminary data.</text>
</comment>
<evidence type="ECO:0000256" key="1">
    <source>
        <dbReference type="SAM" id="Phobius"/>
    </source>
</evidence>
<name>A0ABT2JCE4_9PSEU</name>
<evidence type="ECO:0000313" key="3">
    <source>
        <dbReference type="Proteomes" id="UP001156441"/>
    </source>
</evidence>
<keyword evidence="1" id="KW-0812">Transmembrane</keyword>
<sequence length="128" mass="13032">MSTQAPATSPVRVWTIAGLLVGAVGLVLQKLGGITMPVVPPGLIILVVAAGLMLNPKWRWATIVAVLAGLAELGGFFGSNAASWLTRSDEIVAMGGSWVRLIGITTATVAGALAIRAAYSKSAKAVHA</sequence>
<dbReference type="EMBL" id="JAFFZE010000015">
    <property type="protein sequence ID" value="MCT2585423.1"/>
    <property type="molecule type" value="Genomic_DNA"/>
</dbReference>
<dbReference type="Proteomes" id="UP001156441">
    <property type="component" value="Unassembled WGS sequence"/>
</dbReference>
<keyword evidence="3" id="KW-1185">Reference proteome</keyword>
<keyword evidence="1" id="KW-1133">Transmembrane helix</keyword>
<feature type="transmembrane region" description="Helical" evidence="1">
    <location>
        <begin position="98"/>
        <end position="119"/>
    </location>
</feature>
<accession>A0ABT2JCE4</accession>
<feature type="transmembrane region" description="Helical" evidence="1">
    <location>
        <begin position="60"/>
        <end position="78"/>
    </location>
</feature>
<evidence type="ECO:0008006" key="4">
    <source>
        <dbReference type="Google" id="ProtNLM"/>
    </source>
</evidence>